<sequence length="275" mass="28842">MALAAHGAATTDGQCTAQLHHAMEAKNPDTRKQAVVALSLASSEGALFDQLEQMLQDRDVEVRQAVVASLAEVKSKSATAALHKALEDEVPEVSFAAAKVLWARHDPAGKAALLAVLAGESKTSSNFFSKQKRDALRMMHTPRTAFLFALRQGVGFAPVPGLGEGIASMQGILTDSGVSGRASAALLLGSDRAPGTLEALEDALKDSDASVRAAAVHSLTLRNDPALKPVLEPMLEDAKESVRLRAAAGYLRLSAIQAKARKKAPAAHAGETKKQ</sequence>
<dbReference type="InParanoid" id="Q01UB1"/>
<dbReference type="InterPro" id="IPR004155">
    <property type="entry name" value="PBS_lyase_HEAT"/>
</dbReference>
<dbReference type="STRING" id="234267.Acid_5812"/>
<dbReference type="AlphaFoldDB" id="Q01UB1"/>
<organism evidence="1">
    <name type="scientific">Solibacter usitatus (strain Ellin6076)</name>
    <dbReference type="NCBI Taxonomy" id="234267"/>
    <lineage>
        <taxon>Bacteria</taxon>
        <taxon>Pseudomonadati</taxon>
        <taxon>Acidobacteriota</taxon>
        <taxon>Terriglobia</taxon>
        <taxon>Bryobacterales</taxon>
        <taxon>Solibacteraceae</taxon>
        <taxon>Candidatus Solibacter</taxon>
    </lineage>
</organism>
<reference evidence="1" key="1">
    <citation type="submission" date="2006-10" db="EMBL/GenBank/DDBJ databases">
        <title>Complete sequence of Solibacter usitatus Ellin6076.</title>
        <authorList>
            <consortium name="US DOE Joint Genome Institute"/>
            <person name="Copeland A."/>
            <person name="Lucas S."/>
            <person name="Lapidus A."/>
            <person name="Barry K."/>
            <person name="Detter J.C."/>
            <person name="Glavina del Rio T."/>
            <person name="Hammon N."/>
            <person name="Israni S."/>
            <person name="Dalin E."/>
            <person name="Tice H."/>
            <person name="Pitluck S."/>
            <person name="Thompson L.S."/>
            <person name="Brettin T."/>
            <person name="Bruce D."/>
            <person name="Han C."/>
            <person name="Tapia R."/>
            <person name="Gilna P."/>
            <person name="Schmutz J."/>
            <person name="Larimer F."/>
            <person name="Land M."/>
            <person name="Hauser L."/>
            <person name="Kyrpides N."/>
            <person name="Mikhailova N."/>
            <person name="Janssen P.H."/>
            <person name="Kuske C.R."/>
            <person name="Richardson P."/>
        </authorList>
    </citation>
    <scope>NUCLEOTIDE SEQUENCE</scope>
    <source>
        <strain evidence="1">Ellin6076</strain>
    </source>
</reference>
<dbReference type="InterPro" id="IPR011989">
    <property type="entry name" value="ARM-like"/>
</dbReference>
<dbReference type="PANTHER" id="PTHR12697">
    <property type="entry name" value="PBS LYASE HEAT-LIKE PROTEIN"/>
    <property type="match status" value="1"/>
</dbReference>
<dbReference type="HOGENOM" id="CLU_1011563_0_0_0"/>
<gene>
    <name evidence="1" type="ordered locus">Acid_5812</name>
</gene>
<dbReference type="InterPro" id="IPR016024">
    <property type="entry name" value="ARM-type_fold"/>
</dbReference>
<dbReference type="SMART" id="SM00567">
    <property type="entry name" value="EZ_HEAT"/>
    <property type="match status" value="3"/>
</dbReference>
<dbReference type="eggNOG" id="COG1413">
    <property type="taxonomic scope" value="Bacteria"/>
</dbReference>
<dbReference type="SUPFAM" id="SSF48371">
    <property type="entry name" value="ARM repeat"/>
    <property type="match status" value="1"/>
</dbReference>
<accession>Q01UB1</accession>
<evidence type="ECO:0000313" key="1">
    <source>
        <dbReference type="EMBL" id="ABJ86759.1"/>
    </source>
</evidence>
<name>Q01UB1_SOLUE</name>
<dbReference type="Gene3D" id="1.25.10.10">
    <property type="entry name" value="Leucine-rich Repeat Variant"/>
    <property type="match status" value="2"/>
</dbReference>
<protein>
    <submittedName>
        <fullName evidence="1">PBS lyase HEAT domain protein repeat-containing protein</fullName>
    </submittedName>
</protein>
<dbReference type="Pfam" id="PF13646">
    <property type="entry name" value="HEAT_2"/>
    <property type="match status" value="2"/>
</dbReference>
<dbReference type="PANTHER" id="PTHR12697:SF5">
    <property type="entry name" value="DEOXYHYPUSINE HYDROXYLASE"/>
    <property type="match status" value="1"/>
</dbReference>
<dbReference type="EMBL" id="CP000473">
    <property type="protein sequence ID" value="ABJ86759.1"/>
    <property type="molecule type" value="Genomic_DNA"/>
</dbReference>
<dbReference type="GO" id="GO:0016491">
    <property type="term" value="F:oxidoreductase activity"/>
    <property type="evidence" value="ECO:0007669"/>
    <property type="project" value="TreeGrafter"/>
</dbReference>
<dbReference type="KEGG" id="sus:Acid_5812"/>
<keyword evidence="1" id="KW-0456">Lyase</keyword>
<proteinExistence type="predicted"/>
<dbReference type="GO" id="GO:0016829">
    <property type="term" value="F:lyase activity"/>
    <property type="evidence" value="ECO:0007669"/>
    <property type="project" value="UniProtKB-KW"/>
</dbReference>